<evidence type="ECO:0000313" key="3">
    <source>
        <dbReference type="EMBL" id="QEL19668.1"/>
    </source>
</evidence>
<dbReference type="SMART" id="SM00458">
    <property type="entry name" value="RICIN"/>
    <property type="match status" value="1"/>
</dbReference>
<dbReference type="KEGG" id="lrs:PX52LOC_06747"/>
<dbReference type="SUPFAM" id="SSF50370">
    <property type="entry name" value="Ricin B-like lectins"/>
    <property type="match status" value="1"/>
</dbReference>
<feature type="chain" id="PRO_5022855879" evidence="1">
    <location>
        <begin position="21"/>
        <end position="157"/>
    </location>
</feature>
<dbReference type="CDD" id="cd00161">
    <property type="entry name" value="beta-trefoil_Ricin-like"/>
    <property type="match status" value="1"/>
</dbReference>
<dbReference type="RefSeq" id="WP_149114034.1">
    <property type="nucleotide sequence ID" value="NZ_CP042425.1"/>
</dbReference>
<dbReference type="Pfam" id="PF14200">
    <property type="entry name" value="RicinB_lectin_2"/>
    <property type="match status" value="1"/>
</dbReference>
<evidence type="ECO:0000313" key="4">
    <source>
        <dbReference type="Proteomes" id="UP000324974"/>
    </source>
</evidence>
<dbReference type="OrthoDB" id="282479at2"/>
<evidence type="ECO:0000259" key="2">
    <source>
        <dbReference type="SMART" id="SM00458"/>
    </source>
</evidence>
<dbReference type="Proteomes" id="UP000324974">
    <property type="component" value="Chromosome"/>
</dbReference>
<feature type="domain" description="Ricin B lectin" evidence="2">
    <location>
        <begin position="22"/>
        <end position="154"/>
    </location>
</feature>
<protein>
    <submittedName>
        <fullName evidence="3">CBM13 containing protein</fullName>
    </submittedName>
</protein>
<feature type="signal peptide" evidence="1">
    <location>
        <begin position="1"/>
        <end position="20"/>
    </location>
</feature>
<dbReference type="InterPro" id="IPR000772">
    <property type="entry name" value="Ricin_B_lectin"/>
</dbReference>
<dbReference type="Gene3D" id="2.80.10.50">
    <property type="match status" value="1"/>
</dbReference>
<gene>
    <name evidence="3" type="ORF">PX52LOC_06747</name>
</gene>
<keyword evidence="1" id="KW-0732">Signal</keyword>
<dbReference type="EMBL" id="CP042425">
    <property type="protein sequence ID" value="QEL19668.1"/>
    <property type="molecule type" value="Genomic_DNA"/>
</dbReference>
<name>A0A5C1AS03_9BACT</name>
<proteinExistence type="predicted"/>
<evidence type="ECO:0000256" key="1">
    <source>
        <dbReference type="SAM" id="SignalP"/>
    </source>
</evidence>
<reference evidence="4" key="1">
    <citation type="submission" date="2019-08" db="EMBL/GenBank/DDBJ databases">
        <title>Limnoglobus roseus gen. nov., sp. nov., a novel freshwater planctomycete with a giant genome from the family Gemmataceae.</title>
        <authorList>
            <person name="Kulichevskaya I.S."/>
            <person name="Naumoff D.G."/>
            <person name="Miroshnikov K."/>
            <person name="Ivanova A."/>
            <person name="Philippov D.A."/>
            <person name="Hakobyan A."/>
            <person name="Rijpstra I.C."/>
            <person name="Sinninghe Damste J.S."/>
            <person name="Liesack W."/>
            <person name="Dedysh S.N."/>
        </authorList>
    </citation>
    <scope>NUCLEOTIDE SEQUENCE [LARGE SCALE GENOMIC DNA]</scope>
    <source>
        <strain evidence="4">PX52</strain>
    </source>
</reference>
<organism evidence="3 4">
    <name type="scientific">Limnoglobus roseus</name>
    <dbReference type="NCBI Taxonomy" id="2598579"/>
    <lineage>
        <taxon>Bacteria</taxon>
        <taxon>Pseudomonadati</taxon>
        <taxon>Planctomycetota</taxon>
        <taxon>Planctomycetia</taxon>
        <taxon>Gemmatales</taxon>
        <taxon>Gemmataceae</taxon>
        <taxon>Limnoglobus</taxon>
    </lineage>
</organism>
<sequence>MFRISLAAVTLIAMTLTARADDKYVTIALADGRVLAVADDSDDAGPTVVVVKAGDSKAQQWKVVEDGKLLKVVNRKSGKVLDVSENSTEEGGKIIIWEEKADDNDNQRWSWVGDGKAKQLKSKSSSLVLEADEKGAVVQKKADDKAKGQLWTVTEVK</sequence>
<dbReference type="PROSITE" id="PS50231">
    <property type="entry name" value="RICIN_B_LECTIN"/>
    <property type="match status" value="1"/>
</dbReference>
<dbReference type="AlphaFoldDB" id="A0A5C1AS03"/>
<accession>A0A5C1AS03</accession>
<keyword evidence="4" id="KW-1185">Reference proteome</keyword>
<dbReference type="InterPro" id="IPR035992">
    <property type="entry name" value="Ricin_B-like_lectins"/>
</dbReference>